<evidence type="ECO:0000313" key="4">
    <source>
        <dbReference type="EMBL" id="PNT96430.1"/>
    </source>
</evidence>
<dbReference type="PANTHER" id="PTHR46797:SF1">
    <property type="entry name" value="METHYLPHOSPHONATE SYNTHASE"/>
    <property type="match status" value="1"/>
</dbReference>
<reference evidence="5" key="1">
    <citation type="submission" date="2017-06" db="EMBL/GenBank/DDBJ databases">
        <title>Investigating the central metabolism of Clostridium thermosuccinogenes.</title>
        <authorList>
            <person name="Koendjbiharie J.G."/>
            <person name="Van Kranenburg R."/>
            <person name="Vriesendorp B."/>
        </authorList>
    </citation>
    <scope>NUCLEOTIDE SEQUENCE [LARGE SCALE GENOMIC DNA]</scope>
    <source>
        <strain evidence="5">DSM 5806</strain>
    </source>
</reference>
<dbReference type="KEGG" id="cthd:CDO33_14305"/>
<sequence length="190" mass="21279">MKAGMSLNQPPLVGKNIQNQRKQKGYSLDELAKRSGVSKSMLSQIEQDKANPTVVTVWKIAHALDLPMQELLESASDNIIEVIRSDDAPIIYSEDKLCKIRINSPLHMTDNLELYQMIFKPGGKNVSMPHYPKAEEFLTVIEGKFKVTSGEYSAILQKGDTGRYRADIEHAIENISGGEAEAYLVVWFPK</sequence>
<dbReference type="InterPro" id="IPR010982">
    <property type="entry name" value="Lambda_DNA-bd_dom_sf"/>
</dbReference>
<keyword evidence="1" id="KW-0238">DNA-binding</keyword>
<dbReference type="GO" id="GO:0003700">
    <property type="term" value="F:DNA-binding transcription factor activity"/>
    <property type="evidence" value="ECO:0007669"/>
    <property type="project" value="TreeGrafter"/>
</dbReference>
<name>A0A2K2FCC7_9CLOT</name>
<dbReference type="InterPro" id="IPR014710">
    <property type="entry name" value="RmlC-like_jellyroll"/>
</dbReference>
<dbReference type="SMART" id="SM00530">
    <property type="entry name" value="HTH_XRE"/>
    <property type="match status" value="1"/>
</dbReference>
<comment type="caution">
    <text evidence="4">The sequence shown here is derived from an EMBL/GenBank/DDBJ whole genome shotgun (WGS) entry which is preliminary data.</text>
</comment>
<dbReference type="Pfam" id="PF01381">
    <property type="entry name" value="HTH_3"/>
    <property type="match status" value="1"/>
</dbReference>
<evidence type="ECO:0000313" key="5">
    <source>
        <dbReference type="Proteomes" id="UP000236151"/>
    </source>
</evidence>
<dbReference type="InterPro" id="IPR011051">
    <property type="entry name" value="RmlC_Cupin_sf"/>
</dbReference>
<dbReference type="GO" id="GO:0005829">
    <property type="term" value="C:cytosol"/>
    <property type="evidence" value="ECO:0007669"/>
    <property type="project" value="TreeGrafter"/>
</dbReference>
<proteinExistence type="predicted"/>
<dbReference type="AlphaFoldDB" id="A0A2K2FCC7"/>
<dbReference type="SUPFAM" id="SSF51182">
    <property type="entry name" value="RmlC-like cupins"/>
    <property type="match status" value="1"/>
</dbReference>
<feature type="region of interest" description="Disordered" evidence="2">
    <location>
        <begin position="1"/>
        <end position="21"/>
    </location>
</feature>
<dbReference type="CDD" id="cd00093">
    <property type="entry name" value="HTH_XRE"/>
    <property type="match status" value="1"/>
</dbReference>
<organism evidence="4 5">
    <name type="scientific">Clostridium thermosuccinogenes</name>
    <dbReference type="NCBI Taxonomy" id="84032"/>
    <lineage>
        <taxon>Bacteria</taxon>
        <taxon>Bacillati</taxon>
        <taxon>Bacillota</taxon>
        <taxon>Clostridia</taxon>
        <taxon>Eubacteriales</taxon>
        <taxon>Clostridiaceae</taxon>
        <taxon>Clostridium</taxon>
    </lineage>
</organism>
<dbReference type="InterPro" id="IPR050807">
    <property type="entry name" value="TransReg_Diox_bact_type"/>
</dbReference>
<dbReference type="Gene3D" id="1.10.260.40">
    <property type="entry name" value="lambda repressor-like DNA-binding domains"/>
    <property type="match status" value="1"/>
</dbReference>
<dbReference type="Proteomes" id="UP000236151">
    <property type="component" value="Unassembled WGS sequence"/>
</dbReference>
<dbReference type="PROSITE" id="PS50943">
    <property type="entry name" value="HTH_CROC1"/>
    <property type="match status" value="1"/>
</dbReference>
<protein>
    <recommendedName>
        <fullName evidence="3">HTH cro/C1-type domain-containing protein</fullName>
    </recommendedName>
</protein>
<dbReference type="PANTHER" id="PTHR46797">
    <property type="entry name" value="HTH-TYPE TRANSCRIPTIONAL REGULATOR"/>
    <property type="match status" value="1"/>
</dbReference>
<dbReference type="CDD" id="cd02209">
    <property type="entry name" value="cupin_XRE_C"/>
    <property type="match status" value="1"/>
</dbReference>
<dbReference type="Pfam" id="PF07883">
    <property type="entry name" value="Cupin_2"/>
    <property type="match status" value="1"/>
</dbReference>
<evidence type="ECO:0000256" key="1">
    <source>
        <dbReference type="ARBA" id="ARBA00023125"/>
    </source>
</evidence>
<evidence type="ECO:0000259" key="3">
    <source>
        <dbReference type="PROSITE" id="PS50943"/>
    </source>
</evidence>
<feature type="domain" description="HTH cro/C1-type" evidence="3">
    <location>
        <begin position="17"/>
        <end position="71"/>
    </location>
</feature>
<dbReference type="Gene3D" id="2.60.120.10">
    <property type="entry name" value="Jelly Rolls"/>
    <property type="match status" value="1"/>
</dbReference>
<keyword evidence="5" id="KW-1185">Reference proteome</keyword>
<evidence type="ECO:0000256" key="2">
    <source>
        <dbReference type="SAM" id="MobiDB-lite"/>
    </source>
</evidence>
<dbReference type="InterPro" id="IPR001387">
    <property type="entry name" value="Cro/C1-type_HTH"/>
</dbReference>
<accession>A0A2K2FCC7</accession>
<gene>
    <name evidence="4" type="ORF">CDQ84_15210</name>
</gene>
<dbReference type="InterPro" id="IPR013096">
    <property type="entry name" value="Cupin_2"/>
</dbReference>
<dbReference type="SUPFAM" id="SSF47413">
    <property type="entry name" value="lambda repressor-like DNA-binding domains"/>
    <property type="match status" value="1"/>
</dbReference>
<dbReference type="EMBL" id="NIOJ01000049">
    <property type="protein sequence ID" value="PNT96430.1"/>
    <property type="molecule type" value="Genomic_DNA"/>
</dbReference>
<dbReference type="GO" id="GO:0003677">
    <property type="term" value="F:DNA binding"/>
    <property type="evidence" value="ECO:0007669"/>
    <property type="project" value="UniProtKB-KW"/>
</dbReference>